<organism evidence="4 5">
    <name type="scientific">Paenibacillus macerans</name>
    <name type="common">Bacillus macerans</name>
    <dbReference type="NCBI Taxonomy" id="44252"/>
    <lineage>
        <taxon>Bacteria</taxon>
        <taxon>Bacillati</taxon>
        <taxon>Bacillota</taxon>
        <taxon>Bacilli</taxon>
        <taxon>Bacillales</taxon>
        <taxon>Paenibacillaceae</taxon>
        <taxon>Paenibacillus</taxon>
    </lineage>
</organism>
<name>A0A091A1Y6_PAEMA</name>
<dbReference type="Pfam" id="PF13411">
    <property type="entry name" value="MerR_1"/>
    <property type="match status" value="1"/>
</dbReference>
<feature type="coiled-coil region" evidence="2">
    <location>
        <begin position="83"/>
        <end position="110"/>
    </location>
</feature>
<dbReference type="CDD" id="cd01106">
    <property type="entry name" value="HTH_TipAL-Mta"/>
    <property type="match status" value="1"/>
</dbReference>
<dbReference type="InterPro" id="IPR009061">
    <property type="entry name" value="DNA-bd_dom_put_sf"/>
</dbReference>
<dbReference type="GO" id="GO:0003677">
    <property type="term" value="F:DNA binding"/>
    <property type="evidence" value="ECO:0007669"/>
    <property type="project" value="UniProtKB-KW"/>
</dbReference>
<dbReference type="PATRIC" id="fig|44252.3.peg.1540"/>
<evidence type="ECO:0000313" key="5">
    <source>
        <dbReference type="Proteomes" id="UP000029278"/>
    </source>
</evidence>
<evidence type="ECO:0000259" key="3">
    <source>
        <dbReference type="PROSITE" id="PS50937"/>
    </source>
</evidence>
<evidence type="ECO:0000313" key="4">
    <source>
        <dbReference type="EMBL" id="KFN10336.1"/>
    </source>
</evidence>
<dbReference type="InterPro" id="IPR047057">
    <property type="entry name" value="MerR_fam"/>
</dbReference>
<keyword evidence="2" id="KW-0175">Coiled coil</keyword>
<dbReference type="STRING" id="44252.DJ90_1075"/>
<dbReference type="SUPFAM" id="SSF46955">
    <property type="entry name" value="Putative DNA-binding domain"/>
    <property type="match status" value="1"/>
</dbReference>
<dbReference type="HOGENOM" id="CLU_060077_0_2_9"/>
<dbReference type="PANTHER" id="PTHR30204:SF90">
    <property type="entry name" value="HTH-TYPE TRANSCRIPTIONAL ACTIVATOR MTA"/>
    <property type="match status" value="1"/>
</dbReference>
<sequence length="299" mass="33824">MPYTVKEVSALSGVTVKTLHHYHKIGLLLPCEISEAGYRLYGMKELERLQQILFYRELDLPLARIKLLLEGEPDRAAILSEQKALLHERKQRLETMIQTLEKSIRAAEKGETMNGQDMFKGFASEEEWKEALREQDRHLQQNYGVRLVDDGPIDVPQMNEQAAEAAAFMNRMAKGLRENASHLDDSIQSLIAGHLAFLNEHGHTVTAADFAGQTKFFLSDEFHRNMLENQQTGLAYYRTLRRKLLLRGSNDSLFSISIALWPLPKGFLHSAGLFCPGLMVESGYYGLEQAGLGKETNVC</sequence>
<keyword evidence="5" id="KW-1185">Reference proteome</keyword>
<dbReference type="GO" id="GO:0003700">
    <property type="term" value="F:DNA-binding transcription factor activity"/>
    <property type="evidence" value="ECO:0007669"/>
    <property type="project" value="InterPro"/>
</dbReference>
<keyword evidence="1" id="KW-0238">DNA-binding</keyword>
<evidence type="ECO:0000256" key="1">
    <source>
        <dbReference type="ARBA" id="ARBA00023125"/>
    </source>
</evidence>
<dbReference type="AlphaFoldDB" id="A0A091A1Y6"/>
<comment type="caution">
    <text evidence="4">The sequence shown here is derived from an EMBL/GenBank/DDBJ whole genome shotgun (WGS) entry which is preliminary data.</text>
</comment>
<dbReference type="SMART" id="SM00422">
    <property type="entry name" value="HTH_MERR"/>
    <property type="match status" value="1"/>
</dbReference>
<dbReference type="Gene3D" id="1.10.1660.10">
    <property type="match status" value="1"/>
</dbReference>
<dbReference type="EMBL" id="JMQA01000018">
    <property type="protein sequence ID" value="KFN10336.1"/>
    <property type="molecule type" value="Genomic_DNA"/>
</dbReference>
<dbReference type="OrthoDB" id="9814833at2"/>
<reference evidence="4 5" key="1">
    <citation type="submission" date="2014-04" db="EMBL/GenBank/DDBJ databases">
        <authorList>
            <person name="Bishop-Lilly K.A."/>
            <person name="Broomall S.M."/>
            <person name="Chain P.S."/>
            <person name="Chertkov O."/>
            <person name="Coyne S.R."/>
            <person name="Daligault H.E."/>
            <person name="Davenport K.W."/>
            <person name="Erkkila T."/>
            <person name="Frey K.G."/>
            <person name="Gibbons H.S."/>
            <person name="Gu W."/>
            <person name="Jaissle J."/>
            <person name="Johnson S.L."/>
            <person name="Koroleva G.I."/>
            <person name="Ladner J.T."/>
            <person name="Lo C.-C."/>
            <person name="Minogue T.D."/>
            <person name="Munk C."/>
            <person name="Palacios G.F."/>
            <person name="Redden C.L."/>
            <person name="Rosenzweig C.N."/>
            <person name="Scholz M.B."/>
            <person name="Teshima H."/>
            <person name="Xu Y."/>
        </authorList>
    </citation>
    <scope>NUCLEOTIDE SEQUENCE [LARGE SCALE GENOMIC DNA]</scope>
    <source>
        <strain evidence="4 5">8244</strain>
    </source>
</reference>
<dbReference type="InterPro" id="IPR000551">
    <property type="entry name" value="MerR-type_HTH_dom"/>
</dbReference>
<feature type="domain" description="HTH merR-type" evidence="3">
    <location>
        <begin position="1"/>
        <end position="71"/>
    </location>
</feature>
<gene>
    <name evidence="4" type="ORF">DJ90_1075</name>
</gene>
<dbReference type="RefSeq" id="WP_115311355.1">
    <property type="nucleotide sequence ID" value="NZ_JAKOBR010000042.1"/>
</dbReference>
<protein>
    <submittedName>
        <fullName evidence="4">MerR regulatory family protein</fullName>
    </submittedName>
</protein>
<proteinExistence type="predicted"/>
<dbReference type="PANTHER" id="PTHR30204">
    <property type="entry name" value="REDOX-CYCLING DRUG-SENSING TRANSCRIPTIONAL ACTIVATOR SOXR"/>
    <property type="match status" value="1"/>
</dbReference>
<dbReference type="Proteomes" id="UP000029278">
    <property type="component" value="Unassembled WGS sequence"/>
</dbReference>
<evidence type="ECO:0000256" key="2">
    <source>
        <dbReference type="SAM" id="Coils"/>
    </source>
</evidence>
<dbReference type="PROSITE" id="PS50937">
    <property type="entry name" value="HTH_MERR_2"/>
    <property type="match status" value="1"/>
</dbReference>
<accession>A0A091A1Y6</accession>
<dbReference type="GeneID" id="77011817"/>